<evidence type="ECO:0008006" key="3">
    <source>
        <dbReference type="Google" id="ProtNLM"/>
    </source>
</evidence>
<dbReference type="Gene3D" id="3.20.20.140">
    <property type="entry name" value="Metal-dependent hydrolases"/>
    <property type="match status" value="1"/>
</dbReference>
<dbReference type="RefSeq" id="WP_232060334.1">
    <property type="nucleotide sequence ID" value="NZ_AP022843.1"/>
</dbReference>
<dbReference type="Gene3D" id="2.30.40.10">
    <property type="entry name" value="Urease, subunit C, domain 1"/>
    <property type="match status" value="1"/>
</dbReference>
<evidence type="ECO:0000313" key="1">
    <source>
        <dbReference type="EMBL" id="BCB07151.1"/>
    </source>
</evidence>
<evidence type="ECO:0000313" key="2">
    <source>
        <dbReference type="Proteomes" id="UP000502259"/>
    </source>
</evidence>
<accession>A0A6F8U1V9</accession>
<dbReference type="GO" id="GO:0016810">
    <property type="term" value="F:hydrolase activity, acting on carbon-nitrogen (but not peptide) bonds"/>
    <property type="evidence" value="ECO:0007669"/>
    <property type="project" value="InterPro"/>
</dbReference>
<organism evidence="1 2">
    <name type="scientific">Halomonas hydrothermalis</name>
    <dbReference type="NCBI Taxonomy" id="115561"/>
    <lineage>
        <taxon>Bacteria</taxon>
        <taxon>Pseudomonadati</taxon>
        <taxon>Pseudomonadota</taxon>
        <taxon>Gammaproteobacteria</taxon>
        <taxon>Oceanospirillales</taxon>
        <taxon>Halomonadaceae</taxon>
        <taxon>Halomonas</taxon>
    </lineage>
</organism>
<sequence length="73" mass="7896">MQFGNILTSEGWRLGEIHWEGGRIRRIDGDPVDPDTNDHPRIIPGFIDLHVHGGGGADTMEGGTALATLEGVY</sequence>
<dbReference type="AlphaFoldDB" id="A0A6F8U1V9"/>
<dbReference type="Proteomes" id="UP000502259">
    <property type="component" value="Chromosome"/>
</dbReference>
<dbReference type="InterPro" id="IPR011059">
    <property type="entry name" value="Metal-dep_hydrolase_composite"/>
</dbReference>
<protein>
    <recommendedName>
        <fullName evidence="3">N-acetylglucosamine-6-phosphate deacetylase</fullName>
    </recommendedName>
</protein>
<keyword evidence="2" id="KW-1185">Reference proteome</keyword>
<reference evidence="1 2" key="1">
    <citation type="submission" date="2020-03" db="EMBL/GenBank/DDBJ databases">
        <title>Complete Genome Sequence of Halomonas hydrothermalis Strain Slthf2, Halophilic Bacterium Isolated from Deep-Sea Hydrothermal-Vent Environments.</title>
        <authorList>
            <person name="Takeyama N."/>
            <person name="Huang M."/>
            <person name="Sato K."/>
            <person name="Galipon J."/>
            <person name="Arakawa K."/>
        </authorList>
    </citation>
    <scope>NUCLEOTIDE SEQUENCE [LARGE SCALE GENOMIC DNA]</scope>
    <source>
        <strain evidence="1 2">Slthf2</strain>
    </source>
</reference>
<name>A0A6F8U1V9_9GAMM</name>
<proteinExistence type="predicted"/>
<dbReference type="EMBL" id="AP022843">
    <property type="protein sequence ID" value="BCB07151.1"/>
    <property type="molecule type" value="Genomic_DNA"/>
</dbReference>
<gene>
    <name evidence="1" type="ORF">HHSLTHF2_10410</name>
</gene>